<dbReference type="PROSITE" id="PS51257">
    <property type="entry name" value="PROKAR_LIPOPROTEIN"/>
    <property type="match status" value="1"/>
</dbReference>
<comment type="caution">
    <text evidence="2">The sequence shown here is derived from an EMBL/GenBank/DDBJ whole genome shotgun (WGS) entry which is preliminary data.</text>
</comment>
<name>A0AAW9R5R0_9GAMM</name>
<dbReference type="Gene3D" id="2.130.10.130">
    <property type="entry name" value="Integrin alpha, N-terminal"/>
    <property type="match status" value="1"/>
</dbReference>
<proteinExistence type="predicted"/>
<evidence type="ECO:0000313" key="2">
    <source>
        <dbReference type="EMBL" id="MEJ8567027.1"/>
    </source>
</evidence>
<accession>A0AAW9R5R0</accession>
<reference evidence="2 3" key="1">
    <citation type="submission" date="2024-02" db="EMBL/GenBank/DDBJ databases">
        <title>A novel Wenzhouxiangellaceae bacterium, isolated from coastal sediments.</title>
        <authorList>
            <person name="Du Z.-J."/>
            <person name="Ye Y.-Q."/>
            <person name="Zhang X.-Y."/>
        </authorList>
    </citation>
    <scope>NUCLEOTIDE SEQUENCE [LARGE SCALE GENOMIC DNA]</scope>
    <source>
        <strain evidence="2 3">CH-27</strain>
    </source>
</reference>
<dbReference type="PANTHER" id="PTHR44103:SF1">
    <property type="entry name" value="PROPROTEIN CONVERTASE P"/>
    <property type="match status" value="1"/>
</dbReference>
<dbReference type="SUPFAM" id="SSF69318">
    <property type="entry name" value="Integrin alpha N-terminal domain"/>
    <property type="match status" value="1"/>
</dbReference>
<dbReference type="Proteomes" id="UP001359886">
    <property type="component" value="Unassembled WGS sequence"/>
</dbReference>
<keyword evidence="1" id="KW-0732">Signal</keyword>
<dbReference type="AlphaFoldDB" id="A0AAW9R5R0"/>
<evidence type="ECO:0000256" key="1">
    <source>
        <dbReference type="ARBA" id="ARBA00022729"/>
    </source>
</evidence>
<dbReference type="Pfam" id="PF13517">
    <property type="entry name" value="FG-GAP_3"/>
    <property type="match status" value="2"/>
</dbReference>
<dbReference type="InterPro" id="IPR013517">
    <property type="entry name" value="FG-GAP"/>
</dbReference>
<keyword evidence="3" id="KW-1185">Reference proteome</keyword>
<dbReference type="PANTHER" id="PTHR44103">
    <property type="entry name" value="PROPROTEIN CONVERTASE P"/>
    <property type="match status" value="1"/>
</dbReference>
<sequence>MSSRLPFNAIAVLALSAALLMTGCEGGGEPAADGGPLVPGTSAEPVAQTERTAQELLEQHCTRCHLIAEPTDLSREYWSYALHYMGNYVGMPDDVFDDMKVSPVPPEWEPEEDYTRRYILEDSQGYMRDLYPFKPYIPDEPEMTREEFNRIRDYYLANSKPWQEMEIKRPKQPIAPGFQPTIPNLDLEPNGLVIATQVDEAAGRIYVGWSVVDDWVGGGGRKPGFEERDQLMVFDLESGEKTHQFELVSDAVHMTQIPGGVRVLTHGRFPMSPVGLAAMTDYTFEDGEARVRMLVNGKQRFVEHHEADMDGDGLEDIVANAFGDGIFGDAQSELTVFWRTPEFEATYADAPAEIPPGLLEGALEEMFVSQQSGLIGSAVADMNNDGLLDIVALAAQARQELILFVNQGDRTFSRLLIDEQRPPFGGNSVEVGDFDGDGNMDIVVLNGDNVAGNHVGPIVPAPRPHHSVRVFRNHGDLEFSQAFRYPMHGATRAVVHDFDGDGDPDIAAVAFFPQWNADEPETFVYLENQGAFEFKPFSFAKEFFGNWVSIEAADVNADGKTDIVLGLSNYPELVPANWLTEHPAMEGRGGEAPSVLYLINTH</sequence>
<organism evidence="2 3">
    <name type="scientific">Elongatibacter sediminis</name>
    <dbReference type="NCBI Taxonomy" id="3119006"/>
    <lineage>
        <taxon>Bacteria</taxon>
        <taxon>Pseudomonadati</taxon>
        <taxon>Pseudomonadota</taxon>
        <taxon>Gammaproteobacteria</taxon>
        <taxon>Chromatiales</taxon>
        <taxon>Wenzhouxiangellaceae</taxon>
        <taxon>Elongatibacter</taxon>
    </lineage>
</organism>
<evidence type="ECO:0000313" key="3">
    <source>
        <dbReference type="Proteomes" id="UP001359886"/>
    </source>
</evidence>
<dbReference type="EMBL" id="JAZHOG010000003">
    <property type="protein sequence ID" value="MEJ8567027.1"/>
    <property type="molecule type" value="Genomic_DNA"/>
</dbReference>
<gene>
    <name evidence="2" type="ORF">V3330_05270</name>
</gene>
<dbReference type="InterPro" id="IPR028994">
    <property type="entry name" value="Integrin_alpha_N"/>
</dbReference>
<dbReference type="RefSeq" id="WP_354694347.1">
    <property type="nucleotide sequence ID" value="NZ_JAZHOG010000003.1"/>
</dbReference>
<protein>
    <submittedName>
        <fullName evidence="2">VCBS repeat-containing protein</fullName>
    </submittedName>
</protein>